<dbReference type="EMBL" id="ASPP01004497">
    <property type="protein sequence ID" value="ETO32085.1"/>
    <property type="molecule type" value="Genomic_DNA"/>
</dbReference>
<proteinExistence type="predicted"/>
<keyword evidence="1" id="KW-0812">Transmembrane</keyword>
<evidence type="ECO:0000256" key="2">
    <source>
        <dbReference type="SAM" id="SignalP"/>
    </source>
</evidence>
<accession>X6P0J8</accession>
<comment type="caution">
    <text evidence="3">The sequence shown here is derived from an EMBL/GenBank/DDBJ whole genome shotgun (WGS) entry which is preliminary data.</text>
</comment>
<reference evidence="3 4" key="1">
    <citation type="journal article" date="2013" name="Curr. Biol.">
        <title>The Genome of the Foraminiferan Reticulomyxa filosa.</title>
        <authorList>
            <person name="Glockner G."/>
            <person name="Hulsmann N."/>
            <person name="Schleicher M."/>
            <person name="Noegel A.A."/>
            <person name="Eichinger L."/>
            <person name="Gallinger C."/>
            <person name="Pawlowski J."/>
            <person name="Sierra R."/>
            <person name="Euteneuer U."/>
            <person name="Pillet L."/>
            <person name="Moustafa A."/>
            <person name="Platzer M."/>
            <person name="Groth M."/>
            <person name="Szafranski K."/>
            <person name="Schliwa M."/>
        </authorList>
    </citation>
    <scope>NUCLEOTIDE SEQUENCE [LARGE SCALE GENOMIC DNA]</scope>
</reference>
<feature type="transmembrane region" description="Helical" evidence="1">
    <location>
        <begin position="155"/>
        <end position="176"/>
    </location>
</feature>
<evidence type="ECO:0000256" key="1">
    <source>
        <dbReference type="SAM" id="Phobius"/>
    </source>
</evidence>
<evidence type="ECO:0000313" key="3">
    <source>
        <dbReference type="EMBL" id="ETO32085.1"/>
    </source>
</evidence>
<dbReference type="AlphaFoldDB" id="X6P0J8"/>
<feature type="signal peptide" evidence="2">
    <location>
        <begin position="1"/>
        <end position="20"/>
    </location>
</feature>
<feature type="chain" id="PRO_5004975910" evidence="2">
    <location>
        <begin position="21"/>
        <end position="235"/>
    </location>
</feature>
<name>X6P0J8_RETFI</name>
<gene>
    <name evidence="3" type="ORF">RFI_05033</name>
</gene>
<keyword evidence="4" id="KW-1185">Reference proteome</keyword>
<evidence type="ECO:0000313" key="4">
    <source>
        <dbReference type="Proteomes" id="UP000023152"/>
    </source>
</evidence>
<keyword evidence="1" id="KW-0472">Membrane</keyword>
<keyword evidence="2" id="KW-0732">Signal</keyword>
<sequence>MLLAIQYFIGFCVLVKGVLSQSCTYTSGDYKLSLSSVTVESYYDGSTFTYYWTPCADGYSCGTNGNVMAGQKNNNGNCNKLAGWDTTGQASYDSTTETWTIKYANGATYKISAVTNPSGSCEYDFTVAGTAFCNTKKGGDSDGGSGGGSDELSGGWVFIIILLVVLFLYCTIGCVYNKVKVNPESSWVSPGNIPHATFWRTVPKWTWAGCCVTKKWIQSKVGSKDSAHQPITSDA</sequence>
<dbReference type="Proteomes" id="UP000023152">
    <property type="component" value="Unassembled WGS sequence"/>
</dbReference>
<organism evidence="3 4">
    <name type="scientific">Reticulomyxa filosa</name>
    <dbReference type="NCBI Taxonomy" id="46433"/>
    <lineage>
        <taxon>Eukaryota</taxon>
        <taxon>Sar</taxon>
        <taxon>Rhizaria</taxon>
        <taxon>Retaria</taxon>
        <taxon>Foraminifera</taxon>
        <taxon>Monothalamids</taxon>
        <taxon>Reticulomyxidae</taxon>
        <taxon>Reticulomyxa</taxon>
    </lineage>
</organism>
<keyword evidence="1" id="KW-1133">Transmembrane helix</keyword>
<protein>
    <submittedName>
        <fullName evidence="3">Uncharacterized protein</fullName>
    </submittedName>
</protein>